<dbReference type="Proteomes" id="UP000799750">
    <property type="component" value="Unassembled WGS sequence"/>
</dbReference>
<protein>
    <recommendedName>
        <fullName evidence="1">F-box domain-containing protein</fullName>
    </recommendedName>
</protein>
<dbReference type="AlphaFoldDB" id="A0A6A6QF39"/>
<evidence type="ECO:0000313" key="2">
    <source>
        <dbReference type="EMBL" id="KAF2490097.1"/>
    </source>
</evidence>
<dbReference type="Pfam" id="PF12937">
    <property type="entry name" value="F-box-like"/>
    <property type="match status" value="1"/>
</dbReference>
<evidence type="ECO:0000259" key="1">
    <source>
        <dbReference type="Pfam" id="PF12937"/>
    </source>
</evidence>
<name>A0A6A6QF39_9PEZI</name>
<keyword evidence="3" id="KW-1185">Reference proteome</keyword>
<gene>
    <name evidence="2" type="ORF">BU16DRAFT_531432</name>
</gene>
<accession>A0A6A6QF39</accession>
<dbReference type="CDD" id="cd09917">
    <property type="entry name" value="F-box_SF"/>
    <property type="match status" value="1"/>
</dbReference>
<dbReference type="OrthoDB" id="5296720at2759"/>
<reference evidence="2" key="1">
    <citation type="journal article" date="2020" name="Stud. Mycol.">
        <title>101 Dothideomycetes genomes: a test case for predicting lifestyles and emergence of pathogens.</title>
        <authorList>
            <person name="Haridas S."/>
            <person name="Albert R."/>
            <person name="Binder M."/>
            <person name="Bloem J."/>
            <person name="Labutti K."/>
            <person name="Salamov A."/>
            <person name="Andreopoulos B."/>
            <person name="Baker S."/>
            <person name="Barry K."/>
            <person name="Bills G."/>
            <person name="Bluhm B."/>
            <person name="Cannon C."/>
            <person name="Castanera R."/>
            <person name="Culley D."/>
            <person name="Daum C."/>
            <person name="Ezra D."/>
            <person name="Gonzalez J."/>
            <person name="Henrissat B."/>
            <person name="Kuo A."/>
            <person name="Liang C."/>
            <person name="Lipzen A."/>
            <person name="Lutzoni F."/>
            <person name="Magnuson J."/>
            <person name="Mondo S."/>
            <person name="Nolan M."/>
            <person name="Ohm R."/>
            <person name="Pangilinan J."/>
            <person name="Park H.-J."/>
            <person name="Ramirez L."/>
            <person name="Alfaro M."/>
            <person name="Sun H."/>
            <person name="Tritt A."/>
            <person name="Yoshinaga Y."/>
            <person name="Zwiers L.-H."/>
            <person name="Turgeon B."/>
            <person name="Goodwin S."/>
            <person name="Spatafora J."/>
            <person name="Crous P."/>
            <person name="Grigoriev I."/>
        </authorList>
    </citation>
    <scope>NUCLEOTIDE SEQUENCE</scope>
    <source>
        <strain evidence="2">CBS 269.34</strain>
    </source>
</reference>
<dbReference type="InterPro" id="IPR001810">
    <property type="entry name" value="F-box_dom"/>
</dbReference>
<dbReference type="EMBL" id="MU004198">
    <property type="protein sequence ID" value="KAF2490097.1"/>
    <property type="molecule type" value="Genomic_DNA"/>
</dbReference>
<organism evidence="2 3">
    <name type="scientific">Lophium mytilinum</name>
    <dbReference type="NCBI Taxonomy" id="390894"/>
    <lineage>
        <taxon>Eukaryota</taxon>
        <taxon>Fungi</taxon>
        <taxon>Dikarya</taxon>
        <taxon>Ascomycota</taxon>
        <taxon>Pezizomycotina</taxon>
        <taxon>Dothideomycetes</taxon>
        <taxon>Pleosporomycetidae</taxon>
        <taxon>Mytilinidiales</taxon>
        <taxon>Mytilinidiaceae</taxon>
        <taxon>Lophium</taxon>
    </lineage>
</organism>
<feature type="domain" description="F-box" evidence="1">
    <location>
        <begin position="2"/>
        <end position="67"/>
    </location>
</feature>
<sequence>MGALPTELLLHIFSCLDIPPPSVLKFSQTPTKDLPSATSSPLKALSLTCRQFHTLVTPLLFRHVVLRLDDTPTWLPVDEDTLNAMQPVFKTLSAHERDIYTRMRKNIAKSFQRVIEGREIGEMEEFIWIRDDDHWFAQSSAAVGVPQLPSCFEDFQAFLSKERGPGYPPLIDKVESLVIVASKKYDHTHKTFRNAEAALHQAVTDLWARVFDVLDPVRVVVVAPPTTMLELAELTVPSNGAVWEFEQDFHYLELRQDRAPNHGRRGKTQRVPLEHDPECARAWHDYRALVHARPWTHIAYNEGSWLPLYIPGNRANSVTHWWQWDVPNILYLLLDRLNREARVCCSLRSVAFITVFPTSETISVMLQPLREHPTLELLTMQLSAEPSNDVVDEKEIFGLDEPPEDFLRRWRICCGYVAVFLFHRQWNKPGEFWMMDKAGAVELRRRIAEAGEELHGAMGWKEVADGRWKRV</sequence>
<evidence type="ECO:0000313" key="3">
    <source>
        <dbReference type="Proteomes" id="UP000799750"/>
    </source>
</evidence>
<proteinExistence type="predicted"/>